<dbReference type="InterPro" id="IPR005471">
    <property type="entry name" value="Tscrpt_reg_IclR_N"/>
</dbReference>
<reference evidence="6 7" key="1">
    <citation type="submission" date="2019-03" db="EMBL/GenBank/DDBJ databases">
        <title>Genomic Encyclopedia of Type Strains, Phase III (KMG-III): the genomes of soil and plant-associated and newly described type strains.</title>
        <authorList>
            <person name="Whitman W."/>
        </authorList>
    </citation>
    <scope>NUCLEOTIDE SEQUENCE [LARGE SCALE GENOMIC DNA]</scope>
    <source>
        <strain evidence="6 7">CECT 7378</strain>
    </source>
</reference>
<dbReference type="GO" id="GO:0003677">
    <property type="term" value="F:DNA binding"/>
    <property type="evidence" value="ECO:0007669"/>
    <property type="project" value="UniProtKB-KW"/>
</dbReference>
<proteinExistence type="predicted"/>
<evidence type="ECO:0000259" key="4">
    <source>
        <dbReference type="PROSITE" id="PS51077"/>
    </source>
</evidence>
<dbReference type="InterPro" id="IPR036388">
    <property type="entry name" value="WH-like_DNA-bd_sf"/>
</dbReference>
<dbReference type="PROSITE" id="PS51077">
    <property type="entry name" value="HTH_ICLR"/>
    <property type="match status" value="1"/>
</dbReference>
<dbReference type="PANTHER" id="PTHR30136:SF34">
    <property type="entry name" value="TRANSCRIPTIONAL REGULATOR"/>
    <property type="match status" value="1"/>
</dbReference>
<dbReference type="PANTHER" id="PTHR30136">
    <property type="entry name" value="HELIX-TURN-HELIX TRANSCRIPTIONAL REGULATOR, ICLR FAMILY"/>
    <property type="match status" value="1"/>
</dbReference>
<evidence type="ECO:0000313" key="7">
    <source>
        <dbReference type="Proteomes" id="UP000294656"/>
    </source>
</evidence>
<dbReference type="Gene3D" id="1.10.10.10">
    <property type="entry name" value="Winged helix-like DNA-binding domain superfamily/Winged helix DNA-binding domain"/>
    <property type="match status" value="1"/>
</dbReference>
<dbReference type="Gene3D" id="3.30.450.40">
    <property type="match status" value="1"/>
</dbReference>
<organism evidence="6 7">
    <name type="scientific">Marinomonas balearica</name>
    <dbReference type="NCBI Taxonomy" id="491947"/>
    <lineage>
        <taxon>Bacteria</taxon>
        <taxon>Pseudomonadati</taxon>
        <taxon>Pseudomonadota</taxon>
        <taxon>Gammaproteobacteria</taxon>
        <taxon>Oceanospirillales</taxon>
        <taxon>Oceanospirillaceae</taxon>
        <taxon>Marinomonas</taxon>
    </lineage>
</organism>
<evidence type="ECO:0000256" key="1">
    <source>
        <dbReference type="ARBA" id="ARBA00023015"/>
    </source>
</evidence>
<dbReference type="InterPro" id="IPR014757">
    <property type="entry name" value="Tscrpt_reg_IclR_C"/>
</dbReference>
<keyword evidence="1" id="KW-0805">Transcription regulation</keyword>
<dbReference type="OrthoDB" id="9807558at2"/>
<evidence type="ECO:0000256" key="3">
    <source>
        <dbReference type="ARBA" id="ARBA00023163"/>
    </source>
</evidence>
<dbReference type="EMBL" id="SNXC01000017">
    <property type="protein sequence ID" value="TDO95335.1"/>
    <property type="molecule type" value="Genomic_DNA"/>
</dbReference>
<dbReference type="RefSeq" id="WP_133505250.1">
    <property type="nucleotide sequence ID" value="NZ_SNXC01000017.1"/>
</dbReference>
<dbReference type="SMART" id="SM00346">
    <property type="entry name" value="HTH_ICLR"/>
    <property type="match status" value="1"/>
</dbReference>
<sequence>MPESTNNKVPDYYVPALARGLQIIEMFDKENRVLSTQDFADQLGVSASSTYRIVQTLLDMGYLKKVTRNAYELGPQVVSRGFAFLAGKDLVDIAAPHLNALRDNTSISCHLAIRDGLDTVYIYRAQAAQRLSVNMPVGARLPCHSNAMGRLLLQQLSDIEFNAMYQTIQLDRYPGPHPQSLPELKTLLKKEWHQGYSSNRSDNATAIAVPVTNYLGKTVAAINISGADQIMNNQEQFEEAKTLLLETAKAISKETP</sequence>
<accession>A0A4R6M3T4</accession>
<dbReference type="Pfam" id="PF01614">
    <property type="entry name" value="IclR_C"/>
    <property type="match status" value="1"/>
</dbReference>
<dbReference type="InterPro" id="IPR036390">
    <property type="entry name" value="WH_DNA-bd_sf"/>
</dbReference>
<name>A0A4R6M3T4_9GAMM</name>
<dbReference type="GO" id="GO:0003700">
    <property type="term" value="F:DNA-binding transcription factor activity"/>
    <property type="evidence" value="ECO:0007669"/>
    <property type="project" value="TreeGrafter"/>
</dbReference>
<keyword evidence="3" id="KW-0804">Transcription</keyword>
<dbReference type="InterPro" id="IPR050707">
    <property type="entry name" value="HTH_MetabolicPath_Reg"/>
</dbReference>
<dbReference type="GO" id="GO:0045892">
    <property type="term" value="P:negative regulation of DNA-templated transcription"/>
    <property type="evidence" value="ECO:0007669"/>
    <property type="project" value="TreeGrafter"/>
</dbReference>
<evidence type="ECO:0000313" key="6">
    <source>
        <dbReference type="EMBL" id="TDO95335.1"/>
    </source>
</evidence>
<dbReference type="PROSITE" id="PS51078">
    <property type="entry name" value="ICLR_ED"/>
    <property type="match status" value="1"/>
</dbReference>
<dbReference type="SUPFAM" id="SSF46785">
    <property type="entry name" value="Winged helix' DNA-binding domain"/>
    <property type="match status" value="1"/>
</dbReference>
<dbReference type="Pfam" id="PF09339">
    <property type="entry name" value="HTH_IclR"/>
    <property type="match status" value="1"/>
</dbReference>
<keyword evidence="7" id="KW-1185">Reference proteome</keyword>
<gene>
    <name evidence="6" type="ORF">DFP79_3576</name>
</gene>
<dbReference type="InterPro" id="IPR029016">
    <property type="entry name" value="GAF-like_dom_sf"/>
</dbReference>
<evidence type="ECO:0000256" key="2">
    <source>
        <dbReference type="ARBA" id="ARBA00023125"/>
    </source>
</evidence>
<dbReference type="AlphaFoldDB" id="A0A4R6M3T4"/>
<protein>
    <submittedName>
        <fullName evidence="6">IclR family transcriptional regulator</fullName>
    </submittedName>
</protein>
<evidence type="ECO:0000259" key="5">
    <source>
        <dbReference type="PROSITE" id="PS51078"/>
    </source>
</evidence>
<dbReference type="Proteomes" id="UP000294656">
    <property type="component" value="Unassembled WGS sequence"/>
</dbReference>
<keyword evidence="2" id="KW-0238">DNA-binding</keyword>
<feature type="domain" description="HTH iclR-type" evidence="4">
    <location>
        <begin position="14"/>
        <end position="75"/>
    </location>
</feature>
<comment type="caution">
    <text evidence="6">The sequence shown here is derived from an EMBL/GenBank/DDBJ whole genome shotgun (WGS) entry which is preliminary data.</text>
</comment>
<feature type="domain" description="IclR-ED" evidence="5">
    <location>
        <begin position="76"/>
        <end position="256"/>
    </location>
</feature>
<dbReference type="SUPFAM" id="SSF55781">
    <property type="entry name" value="GAF domain-like"/>
    <property type="match status" value="1"/>
</dbReference>